<reference evidence="10 11" key="1">
    <citation type="journal article" date="2018" name="Arch. Microbiol.">
        <title>Hymenobacter segetis sp. nov., isolated from soil.</title>
        <authorList>
            <person name="Ten L.N."/>
            <person name="Lim S.J."/>
            <person name="Kim B.O."/>
            <person name="Kang I.K."/>
            <person name="Jung H.Y."/>
        </authorList>
    </citation>
    <scope>NUCLEOTIDE SEQUENCE [LARGE SCALE GENOMIC DNA]</scope>
    <source>
        <strain evidence="10 11">S7-3-11</strain>
    </source>
</reference>
<evidence type="ECO:0000313" key="11">
    <source>
        <dbReference type="Proteomes" id="UP001479606"/>
    </source>
</evidence>
<keyword evidence="3 7" id="KW-0812">Transmembrane</keyword>
<dbReference type="InterPro" id="IPR050250">
    <property type="entry name" value="Macrolide_Exporter_MacB"/>
</dbReference>
<feature type="domain" description="MacB-like periplasmic core" evidence="9">
    <location>
        <begin position="21"/>
        <end position="245"/>
    </location>
</feature>
<feature type="transmembrane region" description="Helical" evidence="7">
    <location>
        <begin position="363"/>
        <end position="389"/>
    </location>
</feature>
<dbReference type="Pfam" id="PF02687">
    <property type="entry name" value="FtsX"/>
    <property type="match status" value="1"/>
</dbReference>
<evidence type="ECO:0000256" key="7">
    <source>
        <dbReference type="SAM" id="Phobius"/>
    </source>
</evidence>
<feature type="transmembrane region" description="Helical" evidence="7">
    <location>
        <begin position="282"/>
        <end position="307"/>
    </location>
</feature>
<evidence type="ECO:0000256" key="3">
    <source>
        <dbReference type="ARBA" id="ARBA00022692"/>
    </source>
</evidence>
<evidence type="ECO:0000313" key="10">
    <source>
        <dbReference type="EMBL" id="MEL5994536.1"/>
    </source>
</evidence>
<dbReference type="PANTHER" id="PTHR30572:SF4">
    <property type="entry name" value="ABC TRANSPORTER PERMEASE YTRF"/>
    <property type="match status" value="1"/>
</dbReference>
<dbReference type="Proteomes" id="UP001479606">
    <property type="component" value="Unassembled WGS sequence"/>
</dbReference>
<dbReference type="RefSeq" id="WP_342297746.1">
    <property type="nucleotide sequence ID" value="NZ_JBCEVZ010000019.1"/>
</dbReference>
<evidence type="ECO:0000256" key="1">
    <source>
        <dbReference type="ARBA" id="ARBA00004651"/>
    </source>
</evidence>
<keyword evidence="11" id="KW-1185">Reference proteome</keyword>
<feature type="domain" description="ABC3 transporter permease C-terminal" evidence="8">
    <location>
        <begin position="286"/>
        <end position="399"/>
    </location>
</feature>
<dbReference type="InterPro" id="IPR003838">
    <property type="entry name" value="ABC3_permease_C"/>
</dbReference>
<evidence type="ECO:0000256" key="4">
    <source>
        <dbReference type="ARBA" id="ARBA00022989"/>
    </source>
</evidence>
<comment type="similarity">
    <text evidence="6">Belongs to the ABC-4 integral membrane protein family.</text>
</comment>
<keyword evidence="2" id="KW-1003">Cell membrane</keyword>
<gene>
    <name evidence="10" type="ORF">AAFH49_09975</name>
</gene>
<feature type="transmembrane region" description="Helical" evidence="7">
    <location>
        <begin position="331"/>
        <end position="357"/>
    </location>
</feature>
<evidence type="ECO:0000256" key="2">
    <source>
        <dbReference type="ARBA" id="ARBA00022475"/>
    </source>
</evidence>
<organism evidence="10 11">
    <name type="scientific">Hymenobacter segetis</name>
    <dbReference type="NCBI Taxonomy" id="2025509"/>
    <lineage>
        <taxon>Bacteria</taxon>
        <taxon>Pseudomonadati</taxon>
        <taxon>Bacteroidota</taxon>
        <taxon>Cytophagia</taxon>
        <taxon>Cytophagales</taxon>
        <taxon>Hymenobacteraceae</taxon>
        <taxon>Hymenobacter</taxon>
    </lineage>
</organism>
<dbReference type="Pfam" id="PF12704">
    <property type="entry name" value="MacB_PCD"/>
    <property type="match status" value="1"/>
</dbReference>
<comment type="caution">
    <text evidence="10">The sequence shown here is derived from an EMBL/GenBank/DDBJ whole genome shotgun (WGS) entry which is preliminary data.</text>
</comment>
<sequence>MRLFDLLKITARSLRKNKLRSFLTTLGVIIGVGAVIAMLAIGNGTRQSIQQQIASLGTNVITVTPDAGAQGGVRQEAGTTATLTQADADALAANVGPAVRYVSPAVRATVQALGSGRNWRTSVFGAYPNYFDIRALALQAGTRFTARDERVAAKVCVVGTTVAQSLFGTTDVVGQHLRLGPVPFLVIGVLAERGQSSTGQDQDDLILAPFSTVQKRILAGTTIRQIFLSARSEELIPAATASIGELLRQRHRLAPGIADDFTVRTQADISATANTTSRSLTALLASVAGIALLVGGIGIMNIMLVSVTERTREIGIRLAIGATSGDVLRQFLFEAVVLSLVGGLLGVGFGIVLAQVAGRVLNLAITISAASAALAFVFSSAVGVFFGWYPARKAARLNPIDALHYE</sequence>
<keyword evidence="4 7" id="KW-1133">Transmembrane helix</keyword>
<evidence type="ECO:0000259" key="9">
    <source>
        <dbReference type="Pfam" id="PF12704"/>
    </source>
</evidence>
<protein>
    <submittedName>
        <fullName evidence="10">ABC transporter permease</fullName>
    </submittedName>
</protein>
<evidence type="ECO:0000256" key="6">
    <source>
        <dbReference type="ARBA" id="ARBA00038076"/>
    </source>
</evidence>
<dbReference type="InterPro" id="IPR025857">
    <property type="entry name" value="MacB_PCD"/>
</dbReference>
<proteinExistence type="inferred from homology"/>
<dbReference type="EMBL" id="JBCEVZ010000019">
    <property type="protein sequence ID" value="MEL5994536.1"/>
    <property type="molecule type" value="Genomic_DNA"/>
</dbReference>
<accession>A0ABU9LWS3</accession>
<evidence type="ECO:0000256" key="5">
    <source>
        <dbReference type="ARBA" id="ARBA00023136"/>
    </source>
</evidence>
<keyword evidence="5 7" id="KW-0472">Membrane</keyword>
<dbReference type="PANTHER" id="PTHR30572">
    <property type="entry name" value="MEMBRANE COMPONENT OF TRANSPORTER-RELATED"/>
    <property type="match status" value="1"/>
</dbReference>
<comment type="subcellular location">
    <subcellularLocation>
        <location evidence="1">Cell membrane</location>
        <topology evidence="1">Multi-pass membrane protein</topology>
    </subcellularLocation>
</comment>
<feature type="transmembrane region" description="Helical" evidence="7">
    <location>
        <begin position="21"/>
        <end position="42"/>
    </location>
</feature>
<name>A0ABU9LWS3_9BACT</name>
<evidence type="ECO:0000259" key="8">
    <source>
        <dbReference type="Pfam" id="PF02687"/>
    </source>
</evidence>